<dbReference type="PANTHER" id="PTHR30055:SF146">
    <property type="entry name" value="HTH-TYPE TRANSCRIPTIONAL DUAL REGULATOR CECR"/>
    <property type="match status" value="1"/>
</dbReference>
<comment type="caution">
    <text evidence="6">The sequence shown here is derived from an EMBL/GenBank/DDBJ whole genome shotgun (WGS) entry which is preliminary data.</text>
</comment>
<dbReference type="RefSeq" id="WP_104519645.1">
    <property type="nucleotide sequence ID" value="NZ_NHRY01000155.1"/>
</dbReference>
<dbReference type="PROSITE" id="PS01081">
    <property type="entry name" value="HTH_TETR_1"/>
    <property type="match status" value="1"/>
</dbReference>
<evidence type="ECO:0000313" key="6">
    <source>
        <dbReference type="EMBL" id="PPQ33085.1"/>
    </source>
</evidence>
<dbReference type="PRINTS" id="PR00455">
    <property type="entry name" value="HTHTETR"/>
</dbReference>
<dbReference type="InterPro" id="IPR036271">
    <property type="entry name" value="Tet_transcr_reg_TetR-rel_C_sf"/>
</dbReference>
<accession>A0A2S6NEK6</accession>
<dbReference type="FunFam" id="1.10.10.60:FF:000141">
    <property type="entry name" value="TetR family transcriptional regulator"/>
    <property type="match status" value="1"/>
</dbReference>
<dbReference type="Pfam" id="PF00440">
    <property type="entry name" value="TetR_N"/>
    <property type="match status" value="1"/>
</dbReference>
<evidence type="ECO:0000256" key="4">
    <source>
        <dbReference type="PROSITE-ProRule" id="PRU00335"/>
    </source>
</evidence>
<dbReference type="PROSITE" id="PS50977">
    <property type="entry name" value="HTH_TETR_2"/>
    <property type="match status" value="1"/>
</dbReference>
<evidence type="ECO:0000256" key="3">
    <source>
        <dbReference type="ARBA" id="ARBA00023163"/>
    </source>
</evidence>
<dbReference type="PANTHER" id="PTHR30055">
    <property type="entry name" value="HTH-TYPE TRANSCRIPTIONAL REGULATOR RUTR"/>
    <property type="match status" value="1"/>
</dbReference>
<dbReference type="SUPFAM" id="SSF48498">
    <property type="entry name" value="Tetracyclin repressor-like, C-terminal domain"/>
    <property type="match status" value="1"/>
</dbReference>
<dbReference type="GO" id="GO:0003700">
    <property type="term" value="F:DNA-binding transcription factor activity"/>
    <property type="evidence" value="ECO:0007669"/>
    <property type="project" value="TreeGrafter"/>
</dbReference>
<proteinExistence type="predicted"/>
<dbReference type="Proteomes" id="UP000239724">
    <property type="component" value="Unassembled WGS sequence"/>
</dbReference>
<dbReference type="AlphaFoldDB" id="A0A2S6NEK6"/>
<protein>
    <recommendedName>
        <fullName evidence="5">HTH tetR-type domain-containing protein</fullName>
    </recommendedName>
</protein>
<dbReference type="InterPro" id="IPR050109">
    <property type="entry name" value="HTH-type_TetR-like_transc_reg"/>
</dbReference>
<feature type="DNA-binding region" description="H-T-H motif" evidence="4">
    <location>
        <begin position="32"/>
        <end position="51"/>
    </location>
</feature>
<keyword evidence="3" id="KW-0804">Transcription</keyword>
<dbReference type="InterPro" id="IPR009057">
    <property type="entry name" value="Homeodomain-like_sf"/>
</dbReference>
<dbReference type="GO" id="GO:0000976">
    <property type="term" value="F:transcription cis-regulatory region binding"/>
    <property type="evidence" value="ECO:0007669"/>
    <property type="project" value="TreeGrafter"/>
</dbReference>
<feature type="domain" description="HTH tetR-type" evidence="5">
    <location>
        <begin position="9"/>
        <end position="69"/>
    </location>
</feature>
<keyword evidence="7" id="KW-1185">Reference proteome</keyword>
<keyword evidence="1" id="KW-0805">Transcription regulation</keyword>
<dbReference type="SUPFAM" id="SSF46689">
    <property type="entry name" value="Homeodomain-like"/>
    <property type="match status" value="1"/>
</dbReference>
<dbReference type="OrthoDB" id="9816431at2"/>
<evidence type="ECO:0000256" key="1">
    <source>
        <dbReference type="ARBA" id="ARBA00023015"/>
    </source>
</evidence>
<dbReference type="InterPro" id="IPR001647">
    <property type="entry name" value="HTH_TetR"/>
</dbReference>
<dbReference type="Gene3D" id="1.10.357.10">
    <property type="entry name" value="Tetracycline Repressor, domain 2"/>
    <property type="match status" value="1"/>
</dbReference>
<dbReference type="Gene3D" id="1.10.10.60">
    <property type="entry name" value="Homeodomain-like"/>
    <property type="match status" value="1"/>
</dbReference>
<keyword evidence="2 4" id="KW-0238">DNA-binding</keyword>
<evidence type="ECO:0000256" key="2">
    <source>
        <dbReference type="ARBA" id="ARBA00023125"/>
    </source>
</evidence>
<reference evidence="6 7" key="1">
    <citation type="journal article" date="2018" name="Arch. Microbiol.">
        <title>New insights into the metabolic potential of the phototrophic purple bacterium Rhodopila globiformis DSM 161(T) from its draft genome sequence and evidence for a vanadium-dependent nitrogenase.</title>
        <authorList>
            <person name="Imhoff J.F."/>
            <person name="Rahn T."/>
            <person name="Kunzel S."/>
            <person name="Neulinger S.C."/>
        </authorList>
    </citation>
    <scope>NUCLEOTIDE SEQUENCE [LARGE SCALE GENOMIC DNA]</scope>
    <source>
        <strain evidence="6 7">DSM 161</strain>
    </source>
</reference>
<dbReference type="InterPro" id="IPR023772">
    <property type="entry name" value="DNA-bd_HTH_TetR-type_CS"/>
</dbReference>
<dbReference type="EMBL" id="NHRY01000155">
    <property type="protein sequence ID" value="PPQ33085.1"/>
    <property type="molecule type" value="Genomic_DNA"/>
</dbReference>
<name>A0A2S6NEK6_RHOGL</name>
<gene>
    <name evidence="6" type="ORF">CCS01_14970</name>
</gene>
<organism evidence="6 7">
    <name type="scientific">Rhodopila globiformis</name>
    <name type="common">Rhodopseudomonas globiformis</name>
    <dbReference type="NCBI Taxonomy" id="1071"/>
    <lineage>
        <taxon>Bacteria</taxon>
        <taxon>Pseudomonadati</taxon>
        <taxon>Pseudomonadota</taxon>
        <taxon>Alphaproteobacteria</taxon>
        <taxon>Acetobacterales</taxon>
        <taxon>Acetobacteraceae</taxon>
        <taxon>Rhodopila</taxon>
    </lineage>
</organism>
<dbReference type="InterPro" id="IPR039536">
    <property type="entry name" value="TetR_C_Proteobacteria"/>
</dbReference>
<evidence type="ECO:0000313" key="7">
    <source>
        <dbReference type="Proteomes" id="UP000239724"/>
    </source>
</evidence>
<dbReference type="Pfam" id="PF14246">
    <property type="entry name" value="TetR_C_7"/>
    <property type="match status" value="1"/>
</dbReference>
<evidence type="ECO:0000259" key="5">
    <source>
        <dbReference type="PROSITE" id="PS50977"/>
    </source>
</evidence>
<sequence length="204" mass="22378">MDVGVVLSPEKRTQILSGAAAVFAADGYEGASMARIAAVAGVSKGTLYNYFDSKADLFTAYINETCERHLARVFDQADHSGDPAAVLRSVGKRMVQMMLSDQGLAIHRMVIAEAVKFPALARGFFEAGPARAIGFLAAWLAEETRQGRLQVADAEFAAEQFFNLCQARLVLRRRLEMLPNPPDSEIEQVIEASIRMFLRTYGTD</sequence>